<evidence type="ECO:0000256" key="4">
    <source>
        <dbReference type="ARBA" id="ARBA00023015"/>
    </source>
</evidence>
<evidence type="ECO:0000256" key="1">
    <source>
        <dbReference type="ARBA" id="ARBA00013860"/>
    </source>
</evidence>
<dbReference type="GO" id="GO:0005737">
    <property type="term" value="C:cytoplasm"/>
    <property type="evidence" value="ECO:0007669"/>
    <property type="project" value="UniProtKB-UniRule"/>
</dbReference>
<name>A0A1I3SW38_9PLAN</name>
<dbReference type="GO" id="GO:0000976">
    <property type="term" value="F:transcription cis-regulatory region binding"/>
    <property type="evidence" value="ECO:0007669"/>
    <property type="project" value="TreeGrafter"/>
</dbReference>
<sequence>MPDAPQTFLTGEYRRALDDRFRLTLPNDFATGVTDDAGETILAKERYGCLSLWKSGDWRQRLNDGMSLIREKIRAGRMEQRWTDVQRLGRLLSTRATEVSLANRARVLIPEGFREFLDVPKGGDVVVVGAVICVEIWQPQAWMDHLKSDMPEFGDLFRQLSS</sequence>
<gene>
    <name evidence="7" type="primary">mraZ</name>
    <name evidence="9" type="ORF">SAMN05421753_12559</name>
</gene>
<dbReference type="SUPFAM" id="SSF89447">
    <property type="entry name" value="AbrB/MazE/MraZ-like"/>
    <property type="match status" value="1"/>
</dbReference>
<evidence type="ECO:0000256" key="3">
    <source>
        <dbReference type="ARBA" id="ARBA00022737"/>
    </source>
</evidence>
<dbReference type="InterPro" id="IPR035642">
    <property type="entry name" value="MraZ_N"/>
</dbReference>
<protein>
    <recommendedName>
        <fullName evidence="1 7">Transcriptional regulator MraZ</fullName>
    </recommendedName>
</protein>
<keyword evidence="6 7" id="KW-0804">Transcription</keyword>
<dbReference type="GO" id="GO:2000143">
    <property type="term" value="P:negative regulation of DNA-templated transcription initiation"/>
    <property type="evidence" value="ECO:0007669"/>
    <property type="project" value="TreeGrafter"/>
</dbReference>
<dbReference type="AlphaFoldDB" id="A0A1I3SW38"/>
<dbReference type="OrthoDB" id="269168at2"/>
<dbReference type="STRING" id="1576369.SAMN05421753_12559"/>
<keyword evidence="5 7" id="KW-0238">DNA-binding</keyword>
<dbReference type="InterPro" id="IPR020603">
    <property type="entry name" value="MraZ_dom"/>
</dbReference>
<comment type="similarity">
    <text evidence="7">Belongs to the MraZ family.</text>
</comment>
<dbReference type="CDD" id="cd16320">
    <property type="entry name" value="MraZ_N"/>
    <property type="match status" value="1"/>
</dbReference>
<comment type="subcellular location">
    <subcellularLocation>
        <location evidence="7">Cytoplasm</location>
        <location evidence="7">Nucleoid</location>
    </subcellularLocation>
</comment>
<comment type="subunit">
    <text evidence="7">Forms oligomers.</text>
</comment>
<evidence type="ECO:0000256" key="7">
    <source>
        <dbReference type="HAMAP-Rule" id="MF_01008"/>
    </source>
</evidence>
<dbReference type="PANTHER" id="PTHR34701">
    <property type="entry name" value="TRANSCRIPTIONAL REGULATOR MRAZ"/>
    <property type="match status" value="1"/>
</dbReference>
<reference evidence="10" key="1">
    <citation type="submission" date="2016-10" db="EMBL/GenBank/DDBJ databases">
        <authorList>
            <person name="Varghese N."/>
            <person name="Submissions S."/>
        </authorList>
    </citation>
    <scope>NUCLEOTIDE SEQUENCE [LARGE SCALE GENOMIC DNA]</scope>
    <source>
        <strain evidence="10">DSM 26348</strain>
    </source>
</reference>
<dbReference type="Pfam" id="PF02381">
    <property type="entry name" value="MraZ"/>
    <property type="match status" value="1"/>
</dbReference>
<dbReference type="EMBL" id="FOQD01000025">
    <property type="protein sequence ID" value="SFJ61547.1"/>
    <property type="molecule type" value="Genomic_DNA"/>
</dbReference>
<keyword evidence="10" id="KW-1185">Reference proteome</keyword>
<dbReference type="InterPro" id="IPR007159">
    <property type="entry name" value="SpoVT-AbrB_dom"/>
</dbReference>
<evidence type="ECO:0000259" key="8">
    <source>
        <dbReference type="PROSITE" id="PS51740"/>
    </source>
</evidence>
<dbReference type="Proteomes" id="UP000199518">
    <property type="component" value="Unassembled WGS sequence"/>
</dbReference>
<dbReference type="Gene3D" id="3.40.1550.20">
    <property type="entry name" value="Transcriptional regulator MraZ domain"/>
    <property type="match status" value="1"/>
</dbReference>
<dbReference type="InterPro" id="IPR037914">
    <property type="entry name" value="SpoVT-AbrB_sf"/>
</dbReference>
<dbReference type="PANTHER" id="PTHR34701:SF1">
    <property type="entry name" value="TRANSCRIPTIONAL REGULATOR MRAZ"/>
    <property type="match status" value="1"/>
</dbReference>
<dbReference type="GO" id="GO:0003700">
    <property type="term" value="F:DNA-binding transcription factor activity"/>
    <property type="evidence" value="ECO:0007669"/>
    <property type="project" value="UniProtKB-UniRule"/>
</dbReference>
<feature type="domain" description="SpoVT-AbrB" evidence="8">
    <location>
        <begin position="96"/>
        <end position="141"/>
    </location>
</feature>
<dbReference type="HAMAP" id="MF_01008">
    <property type="entry name" value="MraZ"/>
    <property type="match status" value="1"/>
</dbReference>
<keyword evidence="3" id="KW-0677">Repeat</keyword>
<keyword evidence="4 7" id="KW-0805">Transcription regulation</keyword>
<evidence type="ECO:0000256" key="2">
    <source>
        <dbReference type="ARBA" id="ARBA00022490"/>
    </source>
</evidence>
<dbReference type="InterPro" id="IPR003444">
    <property type="entry name" value="MraZ"/>
</dbReference>
<dbReference type="InterPro" id="IPR038619">
    <property type="entry name" value="MraZ_sf"/>
</dbReference>
<dbReference type="RefSeq" id="WP_092056888.1">
    <property type="nucleotide sequence ID" value="NZ_FOQD01000025.1"/>
</dbReference>
<proteinExistence type="inferred from homology"/>
<dbReference type="GO" id="GO:0009295">
    <property type="term" value="C:nucleoid"/>
    <property type="evidence" value="ECO:0007669"/>
    <property type="project" value="UniProtKB-SubCell"/>
</dbReference>
<evidence type="ECO:0000313" key="9">
    <source>
        <dbReference type="EMBL" id="SFJ61547.1"/>
    </source>
</evidence>
<evidence type="ECO:0000256" key="6">
    <source>
        <dbReference type="ARBA" id="ARBA00023163"/>
    </source>
</evidence>
<evidence type="ECO:0000256" key="5">
    <source>
        <dbReference type="ARBA" id="ARBA00023125"/>
    </source>
</evidence>
<organism evidence="9 10">
    <name type="scientific">Planctomicrobium piriforme</name>
    <dbReference type="NCBI Taxonomy" id="1576369"/>
    <lineage>
        <taxon>Bacteria</taxon>
        <taxon>Pseudomonadati</taxon>
        <taxon>Planctomycetota</taxon>
        <taxon>Planctomycetia</taxon>
        <taxon>Planctomycetales</taxon>
        <taxon>Planctomycetaceae</taxon>
        <taxon>Planctomicrobium</taxon>
    </lineage>
</organism>
<dbReference type="PROSITE" id="PS51740">
    <property type="entry name" value="SPOVT_ABRB"/>
    <property type="match status" value="1"/>
</dbReference>
<accession>A0A1I3SW38</accession>
<evidence type="ECO:0000313" key="10">
    <source>
        <dbReference type="Proteomes" id="UP000199518"/>
    </source>
</evidence>
<keyword evidence="2 7" id="KW-0963">Cytoplasm</keyword>